<feature type="transmembrane region" description="Helical" evidence="5">
    <location>
        <begin position="80"/>
        <end position="101"/>
    </location>
</feature>
<dbReference type="PANTHER" id="PTHR24002:SF3">
    <property type="entry name" value="SOLUTE CARRIER FAMILY 22 MEMBER 18"/>
    <property type="match status" value="1"/>
</dbReference>
<dbReference type="RefSeq" id="WP_211429499.1">
    <property type="nucleotide sequence ID" value="NZ_CP072648.1"/>
</dbReference>
<dbReference type="EMBL" id="CP072648">
    <property type="protein sequence ID" value="QUW03609.1"/>
    <property type="molecule type" value="Genomic_DNA"/>
</dbReference>
<dbReference type="PRINTS" id="PR01035">
    <property type="entry name" value="TCRTETA"/>
</dbReference>
<comment type="subcellular location">
    <subcellularLocation>
        <location evidence="1">Membrane</location>
        <topology evidence="1">Multi-pass membrane protein</topology>
    </subcellularLocation>
</comment>
<dbReference type="InterPro" id="IPR011701">
    <property type="entry name" value="MFS"/>
</dbReference>
<feature type="transmembrane region" description="Helical" evidence="5">
    <location>
        <begin position="107"/>
        <end position="132"/>
    </location>
</feature>
<dbReference type="InterPro" id="IPR036259">
    <property type="entry name" value="MFS_trans_sf"/>
</dbReference>
<dbReference type="Pfam" id="PF07690">
    <property type="entry name" value="MFS_1"/>
    <property type="match status" value="1"/>
</dbReference>
<dbReference type="Proteomes" id="UP000676506">
    <property type="component" value="Chromosome 1"/>
</dbReference>
<sequence>MSKVVNMDNRLRRAPWLIFVVTLVDQIGWGMVIPILPTYARTFGGSAIVVGWLLASYSVAQLLFAPALGRLSDRTGRKPLLLACMGGSAVAAAATGAASLLTDGALALGVLFLARALDGITGGNTALAMSYASDVTPPERRAQGLGLIGAAIGLGYTIGPALGGLIAHYSNAATPFYVAAGLALVNALVMWWVLPESLSPEQRQGARLNHHTGNLTSLWAWLRHPQLGPLLLINFLFIVAASCYQMMLPLYTNLRFGLEERDNSYLFAFLGLTMTIVQGGFIRPLVHRFGERTIFAIGIGLLTMTLGLAPAASTVTGLVWLCAGMGIGTALANPTLLALLTNRAADDERGEVLGVAASVASLGRIVAPAWCGYAMKHVAVVSPFVTGASVAALAAAVFLAFLTVQRTASAQS</sequence>
<keyword evidence="4 5" id="KW-0472">Membrane</keyword>
<protein>
    <submittedName>
        <fullName evidence="7">MFS transporter</fullName>
    </submittedName>
</protein>
<feature type="transmembrane region" description="Helical" evidence="5">
    <location>
        <begin position="144"/>
        <end position="169"/>
    </location>
</feature>
<evidence type="ECO:0000256" key="5">
    <source>
        <dbReference type="SAM" id="Phobius"/>
    </source>
</evidence>
<evidence type="ECO:0000256" key="2">
    <source>
        <dbReference type="ARBA" id="ARBA00022692"/>
    </source>
</evidence>
<feature type="transmembrane region" description="Helical" evidence="5">
    <location>
        <begin position="48"/>
        <end position="68"/>
    </location>
</feature>
<evidence type="ECO:0000256" key="3">
    <source>
        <dbReference type="ARBA" id="ARBA00022989"/>
    </source>
</evidence>
<feature type="transmembrane region" description="Helical" evidence="5">
    <location>
        <begin position="264"/>
        <end position="282"/>
    </location>
</feature>
<dbReference type="InterPro" id="IPR001958">
    <property type="entry name" value="Tet-R_TetA/multi-R_MdtG-like"/>
</dbReference>
<proteinExistence type="predicted"/>
<evidence type="ECO:0000256" key="1">
    <source>
        <dbReference type="ARBA" id="ARBA00004141"/>
    </source>
</evidence>
<dbReference type="SUPFAM" id="SSF103473">
    <property type="entry name" value="MFS general substrate transporter"/>
    <property type="match status" value="1"/>
</dbReference>
<dbReference type="PANTHER" id="PTHR24002">
    <property type="entry name" value="SOLUTE CARRIER FAMILY 22 MEMBER 18"/>
    <property type="match status" value="1"/>
</dbReference>
<evidence type="ECO:0000313" key="7">
    <source>
        <dbReference type="EMBL" id="QUW03609.1"/>
    </source>
</evidence>
<dbReference type="PROSITE" id="PS50850">
    <property type="entry name" value="MFS"/>
    <property type="match status" value="1"/>
</dbReference>
<organism evidence="7 8">
    <name type="scientific">Chloracidobacterium validum</name>
    <dbReference type="NCBI Taxonomy" id="2821543"/>
    <lineage>
        <taxon>Bacteria</taxon>
        <taxon>Pseudomonadati</taxon>
        <taxon>Acidobacteriota</taxon>
        <taxon>Terriglobia</taxon>
        <taxon>Terriglobales</taxon>
        <taxon>Acidobacteriaceae</taxon>
        <taxon>Chloracidobacterium</taxon>
    </lineage>
</organism>
<accession>A0ABX8B9J8</accession>
<evidence type="ECO:0000256" key="4">
    <source>
        <dbReference type="ARBA" id="ARBA00023136"/>
    </source>
</evidence>
<name>A0ABX8B9J8_9BACT</name>
<dbReference type="Gene3D" id="1.20.1250.20">
    <property type="entry name" value="MFS general substrate transporter like domains"/>
    <property type="match status" value="1"/>
</dbReference>
<feature type="transmembrane region" description="Helical" evidence="5">
    <location>
        <begin position="352"/>
        <end position="375"/>
    </location>
</feature>
<evidence type="ECO:0000313" key="8">
    <source>
        <dbReference type="Proteomes" id="UP000676506"/>
    </source>
</evidence>
<feature type="transmembrane region" description="Helical" evidence="5">
    <location>
        <begin position="16"/>
        <end position="36"/>
    </location>
</feature>
<feature type="transmembrane region" description="Helical" evidence="5">
    <location>
        <begin position="230"/>
        <end position="252"/>
    </location>
</feature>
<keyword evidence="2 5" id="KW-0812">Transmembrane</keyword>
<feature type="transmembrane region" description="Helical" evidence="5">
    <location>
        <begin position="381"/>
        <end position="404"/>
    </location>
</feature>
<feature type="transmembrane region" description="Helical" evidence="5">
    <location>
        <begin position="318"/>
        <end position="340"/>
    </location>
</feature>
<keyword evidence="8" id="KW-1185">Reference proteome</keyword>
<reference evidence="7 8" key="1">
    <citation type="submission" date="2021-03" db="EMBL/GenBank/DDBJ databases">
        <title>Genomic and phenotypic characterization of Chloracidobacterium isolates provides evidence for multiple species.</title>
        <authorList>
            <person name="Saini M.K."/>
            <person name="Costas A.M.G."/>
            <person name="Tank M."/>
            <person name="Bryant D.A."/>
        </authorList>
    </citation>
    <scope>NUCLEOTIDE SEQUENCE [LARGE SCALE GENOMIC DNA]</scope>
    <source>
        <strain evidence="7 8">BV2-C</strain>
    </source>
</reference>
<feature type="transmembrane region" description="Helical" evidence="5">
    <location>
        <begin position="294"/>
        <end position="312"/>
    </location>
</feature>
<gene>
    <name evidence="7" type="ORF">J8C06_04010</name>
</gene>
<feature type="transmembrane region" description="Helical" evidence="5">
    <location>
        <begin position="175"/>
        <end position="194"/>
    </location>
</feature>
<dbReference type="InterPro" id="IPR020846">
    <property type="entry name" value="MFS_dom"/>
</dbReference>
<evidence type="ECO:0000259" key="6">
    <source>
        <dbReference type="PROSITE" id="PS50850"/>
    </source>
</evidence>
<feature type="domain" description="Major facilitator superfamily (MFS) profile" evidence="6">
    <location>
        <begin position="14"/>
        <end position="406"/>
    </location>
</feature>
<keyword evidence="3 5" id="KW-1133">Transmembrane helix</keyword>